<feature type="domain" description="NAB" evidence="4">
    <location>
        <begin position="1"/>
        <end position="49"/>
    </location>
</feature>
<evidence type="ECO:0000256" key="1">
    <source>
        <dbReference type="ARBA" id="ARBA00023054"/>
    </source>
</evidence>
<protein>
    <recommendedName>
        <fullName evidence="4">NAB domain-containing protein</fullName>
    </recommendedName>
</protein>
<evidence type="ECO:0000256" key="3">
    <source>
        <dbReference type="SAM" id="MobiDB-lite"/>
    </source>
</evidence>
<gene>
    <name evidence="5" type="ORF">CB5_LOCUS19872</name>
</gene>
<dbReference type="GO" id="GO:0003779">
    <property type="term" value="F:actin binding"/>
    <property type="evidence" value="ECO:0007669"/>
    <property type="project" value="InterPro"/>
</dbReference>
<feature type="region of interest" description="Disordered" evidence="3">
    <location>
        <begin position="66"/>
        <end position="87"/>
    </location>
</feature>
<feature type="coiled-coil region" evidence="2">
    <location>
        <begin position="132"/>
        <end position="174"/>
    </location>
</feature>
<sequence>MIKIEDGVSFADRAETYYRKKPEIEKRIEEFRRLYRSLAEYCSHFFDRSSISSLSARFEGSNVDYKKLSTSDSNPESGIEDPELESHMKRESANGVSMSLNLIAKGRTSSFDRRISCVDRLSDLIEENWIHTNELVRRLENKREANKELRDSRVEKLVRENKMLQEEHSKLVSENLALQMRIRNRLRENEDTMFCSRCSKGKKRRRRFHLSRLKILFLSAFCRGIKRSQ</sequence>
<dbReference type="AlphaFoldDB" id="A0A6V7Q0U9"/>
<dbReference type="PROSITE" id="PS51774">
    <property type="entry name" value="NAB"/>
    <property type="match status" value="1"/>
</dbReference>
<dbReference type="InterPro" id="IPR011684">
    <property type="entry name" value="NAB"/>
</dbReference>
<evidence type="ECO:0000256" key="2">
    <source>
        <dbReference type="SAM" id="Coils"/>
    </source>
</evidence>
<reference evidence="5" key="1">
    <citation type="submission" date="2020-07" db="EMBL/GenBank/DDBJ databases">
        <authorList>
            <person name="Lin J."/>
        </authorList>
    </citation>
    <scope>NUCLEOTIDE SEQUENCE</scope>
</reference>
<accession>A0A6V7Q0U9</accession>
<dbReference type="EMBL" id="LR862131">
    <property type="protein sequence ID" value="CAD1836661.1"/>
    <property type="molecule type" value="Genomic_DNA"/>
</dbReference>
<evidence type="ECO:0000259" key="4">
    <source>
        <dbReference type="PROSITE" id="PS51774"/>
    </source>
</evidence>
<proteinExistence type="predicted"/>
<keyword evidence="1 2" id="KW-0175">Coiled coil</keyword>
<name>A0A6V7Q0U9_ANACO</name>
<organism evidence="5">
    <name type="scientific">Ananas comosus var. bracteatus</name>
    <name type="common">red pineapple</name>
    <dbReference type="NCBI Taxonomy" id="296719"/>
    <lineage>
        <taxon>Eukaryota</taxon>
        <taxon>Viridiplantae</taxon>
        <taxon>Streptophyta</taxon>
        <taxon>Embryophyta</taxon>
        <taxon>Tracheophyta</taxon>
        <taxon>Spermatophyta</taxon>
        <taxon>Magnoliopsida</taxon>
        <taxon>Liliopsida</taxon>
        <taxon>Poales</taxon>
        <taxon>Bromeliaceae</taxon>
        <taxon>Bromelioideae</taxon>
        <taxon>Ananas</taxon>
    </lineage>
</organism>
<evidence type="ECO:0000313" key="5">
    <source>
        <dbReference type="EMBL" id="CAD1836661.1"/>
    </source>
</evidence>